<name>A0A8B9KPJ5_ASTMX</name>
<sequence length="73" mass="8357">KTSTSLLQFLNCCGCSITKYKKWTCKMCGEKHSGFLQEYGRGTGADCRRHVQKLNSLRGELLEVENERAQAQW</sequence>
<proteinExistence type="predicted"/>
<dbReference type="Ensembl" id="ENSAMXT00005043262.1">
    <property type="protein sequence ID" value="ENSAMXP00005039732.1"/>
    <property type="gene ID" value="ENSAMXG00005018707.1"/>
</dbReference>
<dbReference type="Proteomes" id="UP000694621">
    <property type="component" value="Unplaced"/>
</dbReference>
<organism evidence="2 3">
    <name type="scientific">Astyanax mexicanus</name>
    <name type="common">Blind cave fish</name>
    <name type="synonym">Astyanax fasciatus mexicanus</name>
    <dbReference type="NCBI Taxonomy" id="7994"/>
    <lineage>
        <taxon>Eukaryota</taxon>
        <taxon>Metazoa</taxon>
        <taxon>Chordata</taxon>
        <taxon>Craniata</taxon>
        <taxon>Vertebrata</taxon>
        <taxon>Euteleostomi</taxon>
        <taxon>Actinopterygii</taxon>
        <taxon>Neopterygii</taxon>
        <taxon>Teleostei</taxon>
        <taxon>Ostariophysi</taxon>
        <taxon>Characiformes</taxon>
        <taxon>Characoidei</taxon>
        <taxon>Acestrorhamphidae</taxon>
        <taxon>Acestrorhamphinae</taxon>
        <taxon>Astyanax</taxon>
    </lineage>
</organism>
<dbReference type="PANTHER" id="PTHR15863:SF2">
    <property type="entry name" value="MRN COMPLEX-INTERACTING PROTEIN"/>
    <property type="match status" value="1"/>
</dbReference>
<dbReference type="PANTHER" id="PTHR15863">
    <property type="entry name" value="MRN COMPLEX-INTERACTING PROTEIN"/>
    <property type="match status" value="1"/>
</dbReference>
<protein>
    <recommendedName>
        <fullName evidence="1">MRN complex-interacting protein N-terminal domain-containing protein</fullName>
    </recommendedName>
</protein>
<evidence type="ECO:0000313" key="2">
    <source>
        <dbReference type="Ensembl" id="ENSAMXP00005039732.1"/>
    </source>
</evidence>
<dbReference type="InterPro" id="IPR049472">
    <property type="entry name" value="MRNIP_N"/>
</dbReference>
<dbReference type="GO" id="GO:0007095">
    <property type="term" value="P:mitotic G2 DNA damage checkpoint signaling"/>
    <property type="evidence" value="ECO:0007669"/>
    <property type="project" value="TreeGrafter"/>
</dbReference>
<reference evidence="2" key="1">
    <citation type="submission" date="2025-08" db="UniProtKB">
        <authorList>
            <consortium name="Ensembl"/>
        </authorList>
    </citation>
    <scope>IDENTIFICATION</scope>
</reference>
<accession>A0A8B9KPJ5</accession>
<dbReference type="GO" id="GO:0003682">
    <property type="term" value="F:chromatin binding"/>
    <property type="evidence" value="ECO:0007669"/>
    <property type="project" value="TreeGrafter"/>
</dbReference>
<dbReference type="AlphaFoldDB" id="A0A8B9KPJ5"/>
<feature type="domain" description="MRN complex-interacting protein N-terminal" evidence="1">
    <location>
        <begin position="11"/>
        <end position="67"/>
    </location>
</feature>
<dbReference type="InterPro" id="IPR032739">
    <property type="entry name" value="MRNIP"/>
</dbReference>
<evidence type="ECO:0000313" key="3">
    <source>
        <dbReference type="Proteomes" id="UP000694621"/>
    </source>
</evidence>
<dbReference type="Pfam" id="PF15749">
    <property type="entry name" value="MRNIP"/>
    <property type="match status" value="1"/>
</dbReference>
<evidence type="ECO:0000259" key="1">
    <source>
        <dbReference type="Pfam" id="PF15749"/>
    </source>
</evidence>
<dbReference type="GO" id="GO:0005634">
    <property type="term" value="C:nucleus"/>
    <property type="evidence" value="ECO:0007669"/>
    <property type="project" value="TreeGrafter"/>
</dbReference>